<reference evidence="6" key="2">
    <citation type="submission" date="2021-04" db="EMBL/GenBank/DDBJ databases">
        <title>Melanchra picta nucleopolyhedrovirus is an isolate of species Mamestra configurata nucleopolyhedrovirus A.</title>
        <authorList>
            <person name="Harrison R.L."/>
            <person name="Rowley D.L."/>
        </authorList>
    </citation>
    <scope>NUCLEOTIDE SEQUENCE</scope>
    <source>
        <strain evidence="5">185</strain>
        <strain evidence="6">600</strain>
    </source>
</reference>
<dbReference type="Pfam" id="PF04766">
    <property type="entry name" value="Baculo_p26"/>
    <property type="match status" value="1"/>
</dbReference>
<keyword evidence="2 4" id="KW-0378">Hydrolase</keyword>
<feature type="site" description="Substrate binding" evidence="4">
    <location>
        <position position="170"/>
    </location>
</feature>
<organism evidence="6">
    <name type="scientific">Melanchra picta nucleopolyhedrovirus</name>
    <dbReference type="NCBI Taxonomy" id="2975247"/>
    <lineage>
        <taxon>Viruses</taxon>
        <taxon>Viruses incertae sedis</taxon>
        <taxon>Naldaviricetes</taxon>
        <taxon>Lefavirales</taxon>
        <taxon>Baculoviridae</taxon>
        <taxon>Alphabaculovirus</taxon>
        <taxon>Alphabaculovirus maconfiguratae</taxon>
    </lineage>
</organism>
<dbReference type="HAMAP" id="MF_04143">
    <property type="entry name" value="Poxins"/>
    <property type="match status" value="1"/>
</dbReference>
<dbReference type="EMBL" id="MW892740">
    <property type="protein sequence ID" value="UVZ34993.1"/>
    <property type="molecule type" value="Genomic_DNA"/>
</dbReference>
<feature type="site" description="Substrate binding" evidence="4">
    <location>
        <position position="255"/>
    </location>
</feature>
<evidence type="ECO:0000313" key="5">
    <source>
        <dbReference type="EMBL" id="UVZ34993.1"/>
    </source>
</evidence>
<comment type="domain">
    <text evidence="4">The substrate binding site is formed by the N-terminus of a monomer and the C-terminus of the opposite monomer.</text>
</comment>
<feature type="active site" description="Proton acceptor; shared with catalytic histidine of dimeric partner" evidence="4">
    <location>
        <position position="213"/>
    </location>
</feature>
<keyword evidence="1 4" id="KW-0540">Nuclease</keyword>
<name>A0AA49CJN6_NPVMC</name>
<proteinExistence type="inferred from homology"/>
<dbReference type="GO" id="GO:0061507">
    <property type="term" value="F:2',3'-cyclic GMP-AMP binding"/>
    <property type="evidence" value="ECO:0007669"/>
    <property type="project" value="UniProtKB-UniRule"/>
</dbReference>
<sequence>MAWQTLTLAVTLCALAAAMTTTTHDTVYSVDHVAKTMQVHEVDGKRVSITVIPPNSDTNDDESLSMYHHFPGVATQVLFPPVTSTDDLYVQLSDGVLYKTRASRVFTNFHSHKGRMVYGQLLTIAVDDLSIAGMIYVGAPIYRDKKLVSVVTCRYDDYDAQTVLFPVSGIRPRGLVSGQFNFDDRIIVQELRRGMSVYGREQLPYQSAHMSVKQYALTTNNNKQAYRDLPRAIAVFHNANEITIALVEGQFEIDRVRFDGPLITPQK</sequence>
<feature type="site" description="Substrate binding" evidence="4">
    <location>
        <position position="257"/>
    </location>
</feature>
<comment type="subunit">
    <text evidence="4">Homodimer.</text>
</comment>
<feature type="active site" description="Proton donor" evidence="4">
    <location>
        <position position="68"/>
    </location>
</feature>
<evidence type="ECO:0000256" key="2">
    <source>
        <dbReference type="ARBA" id="ARBA00022801"/>
    </source>
</evidence>
<reference evidence="6" key="1">
    <citation type="journal article" date="1968" name="J. Invertebr. Pathol.">
        <title>A previously undescribed polyhedrosis of the zebra caterpillar, Ceramica picta.</title>
        <authorList>
            <person name="Adams J.R."/>
            <person name="Wallis R.L."/>
            <person name="Wilcox T.A."/>
            <person name="Faust R.M."/>
        </authorList>
    </citation>
    <scope>NUCLEOTIDE SEQUENCE</scope>
    <source>
        <strain evidence="5">185</strain>
        <strain evidence="6">600</strain>
    </source>
</reference>
<comment type="catalytic activity">
    <reaction evidence="3">
        <text>2',3'-cGAMP + H2O = Gp(2'-5')Ap(3') + H(+)</text>
        <dbReference type="Rhea" id="RHEA:59472"/>
        <dbReference type="ChEBI" id="CHEBI:15377"/>
        <dbReference type="ChEBI" id="CHEBI:15378"/>
        <dbReference type="ChEBI" id="CHEBI:143093"/>
        <dbReference type="ChEBI" id="CHEBI:143098"/>
    </reaction>
    <physiologicalReaction direction="left-to-right" evidence="3">
        <dbReference type="Rhea" id="RHEA:59473"/>
    </physiologicalReaction>
</comment>
<evidence type="ECO:0000256" key="1">
    <source>
        <dbReference type="ARBA" id="ARBA00022722"/>
    </source>
</evidence>
<dbReference type="EMBL" id="MW892741">
    <property type="protein sequence ID" value="UVZ35165.1"/>
    <property type="molecule type" value="Genomic_DNA"/>
</dbReference>
<evidence type="ECO:0000313" key="6">
    <source>
        <dbReference type="EMBL" id="UVZ35165.1"/>
    </source>
</evidence>
<dbReference type="GO" id="GO:0016787">
    <property type="term" value="F:hydrolase activity"/>
    <property type="evidence" value="ECO:0007669"/>
    <property type="project" value="UniProtKB-KW"/>
</dbReference>
<evidence type="ECO:0000256" key="4">
    <source>
        <dbReference type="HAMAP-Rule" id="MF_04143"/>
    </source>
</evidence>
<comment type="caution">
    <text evidence="4">Lacks conserved residue(s) required for the propagation of feature annotation.</text>
</comment>
<comment type="function">
    <text evidence="4">Nuclease that cleaves host 2',3'-cGAMP.</text>
</comment>
<dbReference type="InterPro" id="IPR006853">
    <property type="entry name" value="Poxin_vir"/>
</dbReference>
<feature type="site" description="Substrate binding" evidence="4">
    <location>
        <position position="115"/>
    </location>
</feature>
<evidence type="ECO:0000256" key="3">
    <source>
        <dbReference type="ARBA" id="ARBA00023932"/>
    </source>
</evidence>
<dbReference type="GO" id="GO:0004518">
    <property type="term" value="F:nuclease activity"/>
    <property type="evidence" value="ECO:0007669"/>
    <property type="project" value="UniProtKB-UniRule"/>
</dbReference>
<accession>A0AA49CJN6</accession>
<protein>
    <submittedName>
        <fullName evidence="6">P26B</fullName>
    </submittedName>
</protein>